<organism evidence="2 3">
    <name type="scientific">Nocardia rhamnosiphila</name>
    <dbReference type="NCBI Taxonomy" id="426716"/>
    <lineage>
        <taxon>Bacteria</taxon>
        <taxon>Bacillati</taxon>
        <taxon>Actinomycetota</taxon>
        <taxon>Actinomycetes</taxon>
        <taxon>Mycobacteriales</taxon>
        <taxon>Nocardiaceae</taxon>
        <taxon>Nocardia</taxon>
    </lineage>
</organism>
<evidence type="ECO:0000313" key="2">
    <source>
        <dbReference type="EMBL" id="MEU1952737.1"/>
    </source>
</evidence>
<comment type="caution">
    <text evidence="2">The sequence shown here is derived from an EMBL/GenBank/DDBJ whole genome shotgun (WGS) entry which is preliminary data.</text>
</comment>
<evidence type="ECO:0000313" key="3">
    <source>
        <dbReference type="Proteomes" id="UP001550628"/>
    </source>
</evidence>
<feature type="compositionally biased region" description="Low complexity" evidence="1">
    <location>
        <begin position="126"/>
        <end position="142"/>
    </location>
</feature>
<evidence type="ECO:0000256" key="1">
    <source>
        <dbReference type="SAM" id="MobiDB-lite"/>
    </source>
</evidence>
<sequence length="331" mass="33945">MIAPGTRLESDSRSAADAAFGARTGRTAAELPEPLEPLEIWWRAVALGGAGHYAAAHTALRRLSAATTDPVLLSLTASTQGSLLRQLGWHQRAAGYDGRAAALVLPAAAAPPATPRPTAPVPDRGPGPGSRSSRPAKAAAAGLGDYGRRPDAVDAAADALIGLAADALGVGRTALSSRLLDRCVALLDRPAAECGALDADMPERSRTRVRLYWVRAETALADGHGAPALAAAEAALTLAEQGPSVRHRIKSRLLVAAAASATGQPARALALADRIDEECRVSGSVPLRWACAMLRGGLAAGPGDRDTAAADAEACRALISRRGGRFRDARG</sequence>
<gene>
    <name evidence="2" type="ORF">ABZ510_12810</name>
</gene>
<accession>A0ABV2WPE0</accession>
<feature type="region of interest" description="Disordered" evidence="1">
    <location>
        <begin position="1"/>
        <end position="21"/>
    </location>
</feature>
<evidence type="ECO:0008006" key="4">
    <source>
        <dbReference type="Google" id="ProtNLM"/>
    </source>
</evidence>
<feature type="region of interest" description="Disordered" evidence="1">
    <location>
        <begin position="110"/>
        <end position="143"/>
    </location>
</feature>
<dbReference type="EMBL" id="JBEYBF010000007">
    <property type="protein sequence ID" value="MEU1952737.1"/>
    <property type="molecule type" value="Genomic_DNA"/>
</dbReference>
<protein>
    <recommendedName>
        <fullName evidence="4">LuxR family transcriptional regulator</fullName>
    </recommendedName>
</protein>
<reference evidence="2 3" key="1">
    <citation type="submission" date="2024-06" db="EMBL/GenBank/DDBJ databases">
        <title>The Natural Products Discovery Center: Release of the First 8490 Sequenced Strains for Exploring Actinobacteria Biosynthetic Diversity.</title>
        <authorList>
            <person name="Kalkreuter E."/>
            <person name="Kautsar S.A."/>
            <person name="Yang D."/>
            <person name="Bader C.D."/>
            <person name="Teijaro C.N."/>
            <person name="Fluegel L."/>
            <person name="Davis C.M."/>
            <person name="Simpson J.R."/>
            <person name="Lauterbach L."/>
            <person name="Steele A.D."/>
            <person name="Gui C."/>
            <person name="Meng S."/>
            <person name="Li G."/>
            <person name="Viehrig K."/>
            <person name="Ye F."/>
            <person name="Su P."/>
            <person name="Kiefer A.F."/>
            <person name="Nichols A."/>
            <person name="Cepeda A.J."/>
            <person name="Yan W."/>
            <person name="Fan B."/>
            <person name="Jiang Y."/>
            <person name="Adhikari A."/>
            <person name="Zheng C.-J."/>
            <person name="Schuster L."/>
            <person name="Cowan T.M."/>
            <person name="Smanski M.J."/>
            <person name="Chevrette M.G."/>
            <person name="De Carvalho L.P.S."/>
            <person name="Shen B."/>
        </authorList>
    </citation>
    <scope>NUCLEOTIDE SEQUENCE [LARGE SCALE GENOMIC DNA]</scope>
    <source>
        <strain evidence="2 3">NPDC019708</strain>
    </source>
</reference>
<dbReference type="Proteomes" id="UP001550628">
    <property type="component" value="Unassembled WGS sequence"/>
</dbReference>
<proteinExistence type="predicted"/>
<feature type="compositionally biased region" description="Pro residues" evidence="1">
    <location>
        <begin position="112"/>
        <end position="125"/>
    </location>
</feature>
<dbReference type="RefSeq" id="WP_356957103.1">
    <property type="nucleotide sequence ID" value="NZ_JBEYBD010000008.1"/>
</dbReference>
<keyword evidence="3" id="KW-1185">Reference proteome</keyword>
<name>A0ABV2WPE0_9NOCA</name>